<evidence type="ECO:0000313" key="1">
    <source>
        <dbReference type="EMBL" id="NVL07957.1"/>
    </source>
</evidence>
<accession>A0A973WND1</accession>
<reference evidence="1" key="1">
    <citation type="submission" date="2020-06" db="EMBL/GenBank/DDBJ databases">
        <title>Whole Genome Sequence of Bradyrhizobium sp. Strain 66S1MB.</title>
        <authorList>
            <person name="Bromfield E."/>
            <person name="Cloutier S."/>
        </authorList>
    </citation>
    <scope>NUCLEOTIDE SEQUENCE</scope>
    <source>
        <strain evidence="1">66S1MB</strain>
    </source>
</reference>
<comment type="caution">
    <text evidence="1">The sequence shown here is derived from an EMBL/GenBank/DDBJ whole genome shotgun (WGS) entry which is preliminary data.</text>
</comment>
<gene>
    <name evidence="1" type="ORF">HU230_19840</name>
</gene>
<dbReference type="RefSeq" id="WP_176531553.1">
    <property type="nucleotide sequence ID" value="NZ_CP088022.1"/>
</dbReference>
<name>A0A973WND1_9BRAD</name>
<dbReference type="AlphaFoldDB" id="A0A973WND1"/>
<organism evidence="1">
    <name type="scientific">Bradyrhizobium quebecense</name>
    <dbReference type="NCBI Taxonomy" id="2748629"/>
    <lineage>
        <taxon>Bacteria</taxon>
        <taxon>Pseudomonadati</taxon>
        <taxon>Pseudomonadota</taxon>
        <taxon>Alphaproteobacteria</taxon>
        <taxon>Hyphomicrobiales</taxon>
        <taxon>Nitrobacteraceae</taxon>
        <taxon>Bradyrhizobium</taxon>
    </lineage>
</organism>
<protein>
    <submittedName>
        <fullName evidence="1">Uncharacterized protein</fullName>
    </submittedName>
</protein>
<proteinExistence type="predicted"/>
<dbReference type="EMBL" id="JABWSX010000001">
    <property type="protein sequence ID" value="NVL07957.1"/>
    <property type="molecule type" value="Genomic_DNA"/>
</dbReference>
<sequence>MPLDVCTQFERLALEVRNVGYDRYSADAILHRIRWHERIERGNRAFRCNDHWTAPLARWFLQIHPEAKGFFELRERLDE</sequence>